<protein>
    <submittedName>
        <fullName evidence="14">TonB-dependent receptor</fullName>
    </submittedName>
</protein>
<reference evidence="14" key="1">
    <citation type="submission" date="2024-06" db="EMBL/GenBank/DDBJ databases">
        <title>Caulobacter inopinatus, sp. nov.</title>
        <authorList>
            <person name="Donachie S.P."/>
        </authorList>
    </citation>
    <scope>NUCLEOTIDE SEQUENCE</scope>
    <source>
        <strain evidence="14">73W</strain>
    </source>
</reference>
<dbReference type="Pfam" id="PF07715">
    <property type="entry name" value="Plug"/>
    <property type="match status" value="1"/>
</dbReference>
<sequence>MKSLLFGASTVVMAVASPAYAQSERVTFQIPAGDLSAALNSFSRATGIEVVGGSHLRGKRTAGISGAMPAHEGLRRLLVGAGLTFEMRDGAVVILPMTAPSVVKTSAPATDMEIDSLVITGQRRAQAEAVSIKRHAEGVVDAISADDMQRLPDLTVINALRRVPGVSVLPVSDNEHPRDEAISPVLRGLNQAYNNVTINGLPVASVGVPLSGSGSAGRGVRLDILPTSFVSDIVVNKTFSADLDPNAVGGAIDLRTRSAFDAKGRSFALEVGGAHTSDKGTPQPQSDFGFRSTATGSFTFGDEPQFGVVVSATYQKVESSTDAHMTSDSTFYNVYTNAGVRVTDGSLGNGRLVAQQDKYWYNQNNRERWSVTGKFEARFSDNLDMSTMFGRYVFSDAYRRNEILLNGRNANVIAQTDTSGRYSAASLEVGYRDGETKSVTDIAQFSADWRPDDHGVLSLRASASRAKSSEPHAMVKYSAGADTFGVVGGLKELAFTYNSTPFHFSFNLDNPGVYRNLALYRADYWRTNARDIEAEVEGVRIDYRRNFEFNDLGFGWAVGGQALRNTMAYDFERAQYKPNGRDFNLTEVGQISNVRLPYHQQGHNLITIDPSIAWKVFNTQRGSIVEGDSLGSNNQDDFEHEEKNYGAYAMVRYATARASFSAGLRYDQTDLDTTSRIRVANAWRPFNTGSKYDKLLPFVQGAYDVNDDLRLRAAVSQTLGRPSYEAYAARASINFERPADEGNPNALNVSVSLGNPEIQPRMSTNYDLSLEWYPPNDRGGIVAAGLFYKDIKDEIYDGVSQGYTFQGVTYVNANVVQPKNAAGARAAGIETQASFNSLEFIHPWLHDFGVSGNFSILDGKLELPLRTGTREIGGLVGQPKKIANASAFWARGPFEVRAAWNWTDQALRAVTPDIAWQDVYWDERHQFDVQARYVIAPNLTLVAEVSNLTRSRLTSVTGPNRDMLKDSYSTPRVAWLSLTWTPGL</sequence>
<evidence type="ECO:0000256" key="4">
    <source>
        <dbReference type="ARBA" id="ARBA00022496"/>
    </source>
</evidence>
<dbReference type="Gene3D" id="2.40.170.20">
    <property type="entry name" value="TonB-dependent receptor, beta-barrel domain"/>
    <property type="match status" value="1"/>
</dbReference>
<dbReference type="EMBL" id="CP158375">
    <property type="protein sequence ID" value="XDO98289.1"/>
    <property type="molecule type" value="Genomic_DNA"/>
</dbReference>
<evidence type="ECO:0000256" key="7">
    <source>
        <dbReference type="ARBA" id="ARBA00023077"/>
    </source>
</evidence>
<accession>A0AB39KX86</accession>
<keyword evidence="7 11" id="KW-0798">TonB box</keyword>
<dbReference type="InterPro" id="IPR036942">
    <property type="entry name" value="Beta-barrel_TonB_sf"/>
</dbReference>
<dbReference type="PROSITE" id="PS52016">
    <property type="entry name" value="TONB_DEPENDENT_REC_3"/>
    <property type="match status" value="1"/>
</dbReference>
<evidence type="ECO:0000256" key="12">
    <source>
        <dbReference type="SAM" id="SignalP"/>
    </source>
</evidence>
<keyword evidence="14" id="KW-0675">Receptor</keyword>
<dbReference type="SMART" id="SM00965">
    <property type="entry name" value="STN"/>
    <property type="match status" value="1"/>
</dbReference>
<organism evidence="14">
    <name type="scientific">Caulobacter sp. 73W</name>
    <dbReference type="NCBI Taxonomy" id="3161137"/>
    <lineage>
        <taxon>Bacteria</taxon>
        <taxon>Pseudomonadati</taxon>
        <taxon>Pseudomonadota</taxon>
        <taxon>Alphaproteobacteria</taxon>
        <taxon>Caulobacterales</taxon>
        <taxon>Caulobacteraceae</taxon>
        <taxon>Caulobacter</taxon>
    </lineage>
</organism>
<keyword evidence="12" id="KW-0732">Signal</keyword>
<keyword evidence="4" id="KW-0410">Iron transport</keyword>
<dbReference type="AlphaFoldDB" id="A0AB39KX86"/>
<dbReference type="GO" id="GO:0006826">
    <property type="term" value="P:iron ion transport"/>
    <property type="evidence" value="ECO:0007669"/>
    <property type="project" value="UniProtKB-KW"/>
</dbReference>
<feature type="signal peptide" evidence="12">
    <location>
        <begin position="1"/>
        <end position="21"/>
    </location>
</feature>
<dbReference type="InterPro" id="IPR010104">
    <property type="entry name" value="TonB_rcpt_bac"/>
</dbReference>
<dbReference type="CDD" id="cd01347">
    <property type="entry name" value="ligand_gated_channel"/>
    <property type="match status" value="1"/>
</dbReference>
<dbReference type="PANTHER" id="PTHR40980">
    <property type="entry name" value="PLUG DOMAIN-CONTAINING PROTEIN"/>
    <property type="match status" value="1"/>
</dbReference>
<evidence type="ECO:0000256" key="3">
    <source>
        <dbReference type="ARBA" id="ARBA00022452"/>
    </source>
</evidence>
<comment type="subcellular location">
    <subcellularLocation>
        <location evidence="1 10">Cell outer membrane</location>
        <topology evidence="1 10">Multi-pass membrane protein</topology>
    </subcellularLocation>
</comment>
<evidence type="ECO:0000256" key="11">
    <source>
        <dbReference type="RuleBase" id="RU003357"/>
    </source>
</evidence>
<dbReference type="NCBIfam" id="TIGR01782">
    <property type="entry name" value="TonB-Xanth-Caul"/>
    <property type="match status" value="1"/>
</dbReference>
<name>A0AB39KX86_9CAUL</name>
<dbReference type="SUPFAM" id="SSF56935">
    <property type="entry name" value="Porins"/>
    <property type="match status" value="1"/>
</dbReference>
<dbReference type="InterPro" id="IPR011662">
    <property type="entry name" value="Secretin/TonB_short_N"/>
</dbReference>
<keyword evidence="2 10" id="KW-0813">Transport</keyword>
<keyword evidence="9 10" id="KW-0998">Cell outer membrane</keyword>
<dbReference type="PANTHER" id="PTHR40980:SF4">
    <property type="entry name" value="TONB-DEPENDENT RECEPTOR-LIKE BETA-BARREL DOMAIN-CONTAINING PROTEIN"/>
    <property type="match status" value="1"/>
</dbReference>
<evidence type="ECO:0000313" key="14">
    <source>
        <dbReference type="EMBL" id="XDO98289.1"/>
    </source>
</evidence>
<dbReference type="Pfam" id="PF00593">
    <property type="entry name" value="TonB_dep_Rec_b-barrel"/>
    <property type="match status" value="1"/>
</dbReference>
<proteinExistence type="inferred from homology"/>
<feature type="chain" id="PRO_5044269878" evidence="12">
    <location>
        <begin position="22"/>
        <end position="984"/>
    </location>
</feature>
<evidence type="ECO:0000256" key="10">
    <source>
        <dbReference type="PROSITE-ProRule" id="PRU01360"/>
    </source>
</evidence>
<evidence type="ECO:0000256" key="5">
    <source>
        <dbReference type="ARBA" id="ARBA00022692"/>
    </source>
</evidence>
<dbReference type="InterPro" id="IPR000531">
    <property type="entry name" value="Beta-barrel_TonB"/>
</dbReference>
<dbReference type="InterPro" id="IPR012910">
    <property type="entry name" value="Plug_dom"/>
</dbReference>
<evidence type="ECO:0000256" key="1">
    <source>
        <dbReference type="ARBA" id="ARBA00004571"/>
    </source>
</evidence>
<dbReference type="RefSeq" id="WP_369062078.1">
    <property type="nucleotide sequence ID" value="NZ_CP158375.1"/>
</dbReference>
<dbReference type="Gene3D" id="3.55.50.30">
    <property type="match status" value="1"/>
</dbReference>
<keyword evidence="5 10" id="KW-0812">Transmembrane</keyword>
<keyword evidence="6" id="KW-0408">Iron</keyword>
<comment type="similarity">
    <text evidence="10 11">Belongs to the TonB-dependent receptor family.</text>
</comment>
<feature type="domain" description="Secretin/TonB short N-terminal" evidence="13">
    <location>
        <begin position="48"/>
        <end position="97"/>
    </location>
</feature>
<dbReference type="Gene3D" id="2.170.130.10">
    <property type="entry name" value="TonB-dependent receptor, plug domain"/>
    <property type="match status" value="1"/>
</dbReference>
<evidence type="ECO:0000256" key="2">
    <source>
        <dbReference type="ARBA" id="ARBA00022448"/>
    </source>
</evidence>
<gene>
    <name evidence="14" type="ORF">ABOZ73_07695</name>
</gene>
<evidence type="ECO:0000256" key="8">
    <source>
        <dbReference type="ARBA" id="ARBA00023136"/>
    </source>
</evidence>
<keyword evidence="8 10" id="KW-0472">Membrane</keyword>
<keyword evidence="3 10" id="KW-1134">Transmembrane beta strand</keyword>
<keyword evidence="4" id="KW-0406">Ion transport</keyword>
<dbReference type="InterPro" id="IPR039426">
    <property type="entry name" value="TonB-dep_rcpt-like"/>
</dbReference>
<evidence type="ECO:0000256" key="6">
    <source>
        <dbReference type="ARBA" id="ARBA00023004"/>
    </source>
</evidence>
<dbReference type="GO" id="GO:0009279">
    <property type="term" value="C:cell outer membrane"/>
    <property type="evidence" value="ECO:0007669"/>
    <property type="project" value="UniProtKB-SubCell"/>
</dbReference>
<evidence type="ECO:0000256" key="9">
    <source>
        <dbReference type="ARBA" id="ARBA00023237"/>
    </source>
</evidence>
<evidence type="ECO:0000259" key="13">
    <source>
        <dbReference type="SMART" id="SM00965"/>
    </source>
</evidence>
<dbReference type="InterPro" id="IPR037066">
    <property type="entry name" value="Plug_dom_sf"/>
</dbReference>